<protein>
    <submittedName>
        <fullName evidence="2">Uncharacterized protein</fullName>
    </submittedName>
</protein>
<proteinExistence type="predicted"/>
<accession>A0ABS9J7H7</accession>
<name>A0ABS9J7H7_9FLAO</name>
<dbReference type="Proteomes" id="UP000829517">
    <property type="component" value="Unassembled WGS sequence"/>
</dbReference>
<dbReference type="RefSeq" id="WP_236960792.1">
    <property type="nucleotide sequence ID" value="NZ_JAETXX010000017.1"/>
</dbReference>
<gene>
    <name evidence="2" type="ORF">JM658_16270</name>
</gene>
<evidence type="ECO:0000313" key="3">
    <source>
        <dbReference type="Proteomes" id="UP000829517"/>
    </source>
</evidence>
<sequence length="108" mass="12513">MGQEHPIDGIYNKTKKQSNTQEKIASPTFEQEILSYFEKHHGALGEGQKFFNHYRSTGWKTGNGTTIVNWKAAAEKWMLKADEIKKNQQENHPDYLKTKKSKDYAQPL</sequence>
<evidence type="ECO:0000313" key="2">
    <source>
        <dbReference type="EMBL" id="MCF8716387.1"/>
    </source>
</evidence>
<organism evidence="2 3">
    <name type="scientific">Joostella atrarenae</name>
    <dbReference type="NCBI Taxonomy" id="679257"/>
    <lineage>
        <taxon>Bacteria</taxon>
        <taxon>Pseudomonadati</taxon>
        <taxon>Bacteroidota</taxon>
        <taxon>Flavobacteriia</taxon>
        <taxon>Flavobacteriales</taxon>
        <taxon>Flavobacteriaceae</taxon>
        <taxon>Joostella</taxon>
    </lineage>
</organism>
<comment type="caution">
    <text evidence="2">The sequence shown here is derived from an EMBL/GenBank/DDBJ whole genome shotgun (WGS) entry which is preliminary data.</text>
</comment>
<reference evidence="2 3" key="1">
    <citation type="submission" date="2021-01" db="EMBL/GenBank/DDBJ databases">
        <title>Genome sequencing of Joostella atrarenae M1-2 (= KCTC 23194).</title>
        <authorList>
            <person name="Zakaria M.R."/>
            <person name="Lam M.Q."/>
            <person name="Chong C.S."/>
        </authorList>
    </citation>
    <scope>NUCLEOTIDE SEQUENCE [LARGE SCALE GENOMIC DNA]</scope>
    <source>
        <strain evidence="2 3">M1-2</strain>
    </source>
</reference>
<feature type="region of interest" description="Disordered" evidence="1">
    <location>
        <begin position="84"/>
        <end position="108"/>
    </location>
</feature>
<keyword evidence="3" id="KW-1185">Reference proteome</keyword>
<evidence type="ECO:0000256" key="1">
    <source>
        <dbReference type="SAM" id="MobiDB-lite"/>
    </source>
</evidence>
<feature type="region of interest" description="Disordered" evidence="1">
    <location>
        <begin position="1"/>
        <end position="24"/>
    </location>
</feature>
<dbReference type="EMBL" id="JAETXX010000017">
    <property type="protein sequence ID" value="MCF8716387.1"/>
    <property type="molecule type" value="Genomic_DNA"/>
</dbReference>